<proteinExistence type="predicted"/>
<evidence type="ECO:0000259" key="1">
    <source>
        <dbReference type="PROSITE" id="PS50943"/>
    </source>
</evidence>
<name>A0A942T8Y8_9BACI</name>
<keyword evidence="3" id="KW-1185">Reference proteome</keyword>
<sequence>MNSELFRFIRVSRRLTQREYAKMLVVSHGLVAQIEAGFKPLTSRTAEKVRLAFDLTDEELAEIKRVLKVVYTKAD</sequence>
<dbReference type="RefSeq" id="WP_213122784.1">
    <property type="nucleotide sequence ID" value="NZ_JAGYPG010000001.1"/>
</dbReference>
<dbReference type="EMBL" id="JAGYPG010000001">
    <property type="protein sequence ID" value="MBS4193481.1"/>
    <property type="molecule type" value="Genomic_DNA"/>
</dbReference>
<dbReference type="SUPFAM" id="SSF47413">
    <property type="entry name" value="lambda repressor-like DNA-binding domains"/>
    <property type="match status" value="1"/>
</dbReference>
<evidence type="ECO:0000313" key="2">
    <source>
        <dbReference type="EMBL" id="MBS4193481.1"/>
    </source>
</evidence>
<accession>A0A942T8Y8</accession>
<dbReference type="Proteomes" id="UP000681414">
    <property type="component" value="Unassembled WGS sequence"/>
</dbReference>
<dbReference type="Gene3D" id="1.10.260.40">
    <property type="entry name" value="lambda repressor-like DNA-binding domains"/>
    <property type="match status" value="1"/>
</dbReference>
<dbReference type="InterPro" id="IPR001387">
    <property type="entry name" value="Cro/C1-type_HTH"/>
</dbReference>
<comment type="caution">
    <text evidence="2">The sequence shown here is derived from an EMBL/GenBank/DDBJ whole genome shotgun (WGS) entry which is preliminary data.</text>
</comment>
<dbReference type="CDD" id="cd00093">
    <property type="entry name" value="HTH_XRE"/>
    <property type="match status" value="1"/>
</dbReference>
<protein>
    <submittedName>
        <fullName evidence="2">Helix-turn-helix transcriptional regulator</fullName>
    </submittedName>
</protein>
<dbReference type="GO" id="GO:0003677">
    <property type="term" value="F:DNA binding"/>
    <property type="evidence" value="ECO:0007669"/>
    <property type="project" value="InterPro"/>
</dbReference>
<feature type="domain" description="HTH cro/C1-type" evidence="1">
    <location>
        <begin position="6"/>
        <end position="60"/>
    </location>
</feature>
<gene>
    <name evidence="2" type="ORF">KHA97_00165</name>
</gene>
<dbReference type="AlphaFoldDB" id="A0A942T8Y8"/>
<dbReference type="InterPro" id="IPR010982">
    <property type="entry name" value="Lambda_DNA-bd_dom_sf"/>
</dbReference>
<dbReference type="Pfam" id="PF01381">
    <property type="entry name" value="HTH_3"/>
    <property type="match status" value="1"/>
</dbReference>
<dbReference type="PROSITE" id="PS50943">
    <property type="entry name" value="HTH_CROC1"/>
    <property type="match status" value="1"/>
</dbReference>
<evidence type="ECO:0000313" key="3">
    <source>
        <dbReference type="Proteomes" id="UP000681414"/>
    </source>
</evidence>
<reference evidence="2 3" key="1">
    <citation type="submission" date="2021-05" db="EMBL/GenBank/DDBJ databases">
        <title>Novel Bacillus species.</title>
        <authorList>
            <person name="Liu G."/>
        </authorList>
    </citation>
    <scope>NUCLEOTIDE SEQUENCE [LARGE SCALE GENOMIC DNA]</scope>
    <source>
        <strain evidence="3">FJAT-49780</strain>
    </source>
</reference>
<organism evidence="2 3">
    <name type="scientific">Lederbergia citri</name>
    <dbReference type="NCBI Taxonomy" id="2833580"/>
    <lineage>
        <taxon>Bacteria</taxon>
        <taxon>Bacillati</taxon>
        <taxon>Bacillota</taxon>
        <taxon>Bacilli</taxon>
        <taxon>Bacillales</taxon>
        <taxon>Bacillaceae</taxon>
        <taxon>Lederbergia</taxon>
    </lineage>
</organism>